<organism evidence="1 2">
    <name type="scientific">Desulfobaculum xiamenense</name>
    <dbReference type="NCBI Taxonomy" id="995050"/>
    <lineage>
        <taxon>Bacteria</taxon>
        <taxon>Pseudomonadati</taxon>
        <taxon>Thermodesulfobacteriota</taxon>
        <taxon>Desulfovibrionia</taxon>
        <taxon>Desulfovibrionales</taxon>
        <taxon>Desulfovibrionaceae</taxon>
        <taxon>Desulfobaculum</taxon>
    </lineage>
</organism>
<evidence type="ECO:0000313" key="2">
    <source>
        <dbReference type="Proteomes" id="UP000580856"/>
    </source>
</evidence>
<name>A0A846QQ57_9BACT</name>
<evidence type="ECO:0000313" key="1">
    <source>
        <dbReference type="EMBL" id="NJB67535.1"/>
    </source>
</evidence>
<comment type="caution">
    <text evidence="1">The sequence shown here is derived from an EMBL/GenBank/DDBJ whole genome shotgun (WGS) entry which is preliminary data.</text>
</comment>
<dbReference type="AlphaFoldDB" id="A0A846QQ57"/>
<protein>
    <submittedName>
        <fullName evidence="1">Uncharacterized protein</fullName>
    </submittedName>
</protein>
<dbReference type="EMBL" id="JAATJA010000001">
    <property type="protein sequence ID" value="NJB67535.1"/>
    <property type="molecule type" value="Genomic_DNA"/>
</dbReference>
<accession>A0A846QQ57</accession>
<gene>
    <name evidence="1" type="ORF">GGQ74_001175</name>
</gene>
<reference evidence="1 2" key="1">
    <citation type="submission" date="2020-03" db="EMBL/GenBank/DDBJ databases">
        <title>Genomic Encyclopedia of Type Strains, Phase IV (KMG-IV): sequencing the most valuable type-strain genomes for metagenomic binning, comparative biology and taxonomic classification.</title>
        <authorList>
            <person name="Goeker M."/>
        </authorList>
    </citation>
    <scope>NUCLEOTIDE SEQUENCE [LARGE SCALE GENOMIC DNA]</scope>
    <source>
        <strain evidence="1 2">DSM 24233</strain>
    </source>
</reference>
<proteinExistence type="predicted"/>
<keyword evidence="2" id="KW-1185">Reference proteome</keyword>
<sequence length="73" mass="8155">MRNRNSNGSIHTPLPGVFPEIRRGERVRVRTSAGDHRKSFAMSGVEYDRQLGWGLRVAGEGFVKVHDLLGILP</sequence>
<dbReference type="Proteomes" id="UP000580856">
    <property type="component" value="Unassembled WGS sequence"/>
</dbReference>